<gene>
    <name evidence="18" type="ORF">ACFSJD_22215</name>
</gene>
<evidence type="ECO:0000256" key="9">
    <source>
        <dbReference type="ARBA" id="ARBA00022692"/>
    </source>
</evidence>
<dbReference type="Pfam" id="PF02611">
    <property type="entry name" value="CDH"/>
    <property type="match status" value="1"/>
</dbReference>
<evidence type="ECO:0000256" key="7">
    <source>
        <dbReference type="ARBA" id="ARBA00022475"/>
    </source>
</evidence>
<evidence type="ECO:0000256" key="14">
    <source>
        <dbReference type="ARBA" id="ARBA00023209"/>
    </source>
</evidence>
<evidence type="ECO:0000256" key="5">
    <source>
        <dbReference type="ARBA" id="ARBA00006435"/>
    </source>
</evidence>
<evidence type="ECO:0000256" key="13">
    <source>
        <dbReference type="ARBA" id="ARBA00023136"/>
    </source>
</evidence>
<keyword evidence="15" id="KW-1208">Phospholipid metabolism</keyword>
<sequence length="255" mass="27718">MSEDEAERLTRRRFIALSGAAGAGALLAGGPAENAWAQSLLADCGGLNDTDYLWVSAKECAAGTKKCLFTAKDYALVKGARTTGPTTNNNLLVPTARRQGIECPLIWQPQEWNYWKSAWEHALSGPTKVVNHANIGLGINSVAARQQKQLHIHIAGMQPVVQAELKKADASITTDPTKWDASRVTIQGVKYRVLRRNDLNANLFKLAVDNVAKNNMSEQTMLVTNRDAGGFYILNSQRGGNLMGTDACDPLLVKK</sequence>
<dbReference type="EMBL" id="JBHUCO010000024">
    <property type="protein sequence ID" value="MFD1520226.1"/>
    <property type="molecule type" value="Genomic_DNA"/>
</dbReference>
<protein>
    <recommendedName>
        <fullName evidence="6">CDP-diacylglycerol diphosphatase</fullName>
        <ecNumber evidence="6">3.6.1.26</ecNumber>
    </recommendedName>
    <alternativeName>
        <fullName evidence="16">CDP-diacylglycerol phosphatidylhydrolase</fullName>
    </alternativeName>
    <alternativeName>
        <fullName evidence="17">CDP-diglyceride hydrolase</fullName>
    </alternativeName>
</protein>
<evidence type="ECO:0000256" key="2">
    <source>
        <dbReference type="ARBA" id="ARBA00004162"/>
    </source>
</evidence>
<keyword evidence="8" id="KW-0444">Lipid biosynthesis</keyword>
<evidence type="ECO:0000256" key="12">
    <source>
        <dbReference type="ARBA" id="ARBA00023098"/>
    </source>
</evidence>
<comment type="subcellular location">
    <subcellularLocation>
        <location evidence="2">Cell membrane</location>
        <topology evidence="2">Single-pass membrane protein</topology>
    </subcellularLocation>
</comment>
<dbReference type="InterPro" id="IPR003763">
    <property type="entry name" value="CDP-diacylglyc_Pase"/>
</dbReference>
<dbReference type="PROSITE" id="PS51318">
    <property type="entry name" value="TAT"/>
    <property type="match status" value="1"/>
</dbReference>
<keyword evidence="13" id="KW-0472">Membrane</keyword>
<keyword evidence="10 18" id="KW-0378">Hydrolase</keyword>
<proteinExistence type="inferred from homology"/>
<dbReference type="InterPro" id="IPR036265">
    <property type="entry name" value="HIT-like_sf"/>
</dbReference>
<dbReference type="Gene3D" id="3.30.428.30">
    <property type="entry name" value="HIT family - CDH-like"/>
    <property type="match status" value="1"/>
</dbReference>
<keyword evidence="14" id="KW-0594">Phospholipid biosynthesis</keyword>
<keyword evidence="12" id="KW-0443">Lipid metabolism</keyword>
<dbReference type="SUPFAM" id="SSF54197">
    <property type="entry name" value="HIT-like"/>
    <property type="match status" value="1"/>
</dbReference>
<evidence type="ECO:0000313" key="18">
    <source>
        <dbReference type="EMBL" id="MFD1520226.1"/>
    </source>
</evidence>
<dbReference type="EC" id="3.6.1.26" evidence="6"/>
<name>A0ABW4EZA2_9PSEU</name>
<evidence type="ECO:0000256" key="10">
    <source>
        <dbReference type="ARBA" id="ARBA00022801"/>
    </source>
</evidence>
<accession>A0ABW4EZA2</accession>
<evidence type="ECO:0000256" key="6">
    <source>
        <dbReference type="ARBA" id="ARBA00012375"/>
    </source>
</evidence>
<evidence type="ECO:0000313" key="19">
    <source>
        <dbReference type="Proteomes" id="UP001597114"/>
    </source>
</evidence>
<keyword evidence="19" id="KW-1185">Reference proteome</keyword>
<evidence type="ECO:0000256" key="8">
    <source>
        <dbReference type="ARBA" id="ARBA00022516"/>
    </source>
</evidence>
<dbReference type="InterPro" id="IPR019546">
    <property type="entry name" value="TAT_signal_bac_arc"/>
</dbReference>
<organism evidence="18 19">
    <name type="scientific">Pseudonocardia yunnanensis</name>
    <dbReference type="NCBI Taxonomy" id="58107"/>
    <lineage>
        <taxon>Bacteria</taxon>
        <taxon>Bacillati</taxon>
        <taxon>Actinomycetota</taxon>
        <taxon>Actinomycetes</taxon>
        <taxon>Pseudonocardiales</taxon>
        <taxon>Pseudonocardiaceae</taxon>
        <taxon>Pseudonocardia</taxon>
    </lineage>
</organism>
<comment type="similarity">
    <text evidence="5">Belongs to the Cdh family.</text>
</comment>
<comment type="pathway">
    <text evidence="3">Phospholipid metabolism; CDP-diacylglycerol degradation; phosphatidate from CDP-diacylglycerol: step 1/1.</text>
</comment>
<evidence type="ECO:0000256" key="11">
    <source>
        <dbReference type="ARBA" id="ARBA00022989"/>
    </source>
</evidence>
<evidence type="ECO:0000256" key="4">
    <source>
        <dbReference type="ARBA" id="ARBA00005189"/>
    </source>
</evidence>
<comment type="caution">
    <text evidence="18">The sequence shown here is derived from an EMBL/GenBank/DDBJ whole genome shotgun (WGS) entry which is preliminary data.</text>
</comment>
<evidence type="ECO:0000256" key="1">
    <source>
        <dbReference type="ARBA" id="ARBA00001007"/>
    </source>
</evidence>
<dbReference type="RefSeq" id="WP_344727563.1">
    <property type="nucleotide sequence ID" value="NZ_BAAAUS010000043.1"/>
</dbReference>
<evidence type="ECO:0000256" key="3">
    <source>
        <dbReference type="ARBA" id="ARBA00004927"/>
    </source>
</evidence>
<keyword evidence="7" id="KW-1003">Cell membrane</keyword>
<keyword evidence="11" id="KW-1133">Transmembrane helix</keyword>
<dbReference type="NCBIfam" id="TIGR01409">
    <property type="entry name" value="TAT_signal_seq"/>
    <property type="match status" value="1"/>
</dbReference>
<evidence type="ECO:0000256" key="15">
    <source>
        <dbReference type="ARBA" id="ARBA00023264"/>
    </source>
</evidence>
<dbReference type="Proteomes" id="UP001597114">
    <property type="component" value="Unassembled WGS sequence"/>
</dbReference>
<keyword evidence="9" id="KW-0812">Transmembrane</keyword>
<reference evidence="19" key="1">
    <citation type="journal article" date="2019" name="Int. J. Syst. Evol. Microbiol.">
        <title>The Global Catalogue of Microorganisms (GCM) 10K type strain sequencing project: providing services to taxonomists for standard genome sequencing and annotation.</title>
        <authorList>
            <consortium name="The Broad Institute Genomics Platform"/>
            <consortium name="The Broad Institute Genome Sequencing Center for Infectious Disease"/>
            <person name="Wu L."/>
            <person name="Ma J."/>
        </authorList>
    </citation>
    <scope>NUCLEOTIDE SEQUENCE [LARGE SCALE GENOMIC DNA]</scope>
    <source>
        <strain evidence="19">CCM 7043</strain>
    </source>
</reference>
<evidence type="ECO:0000256" key="17">
    <source>
        <dbReference type="ARBA" id="ARBA00032892"/>
    </source>
</evidence>
<evidence type="ECO:0000256" key="16">
    <source>
        <dbReference type="ARBA" id="ARBA00032888"/>
    </source>
</evidence>
<dbReference type="InterPro" id="IPR006311">
    <property type="entry name" value="TAT_signal"/>
</dbReference>
<dbReference type="GO" id="GO:0008715">
    <property type="term" value="F:CDP-diacylglycerol diphosphatase activity"/>
    <property type="evidence" value="ECO:0007669"/>
    <property type="project" value="UniProtKB-EC"/>
</dbReference>
<comment type="pathway">
    <text evidence="4">Lipid metabolism.</text>
</comment>
<comment type="catalytic activity">
    <reaction evidence="1">
        <text>a CDP-1,2-diacyl-sn-glycerol + H2O = a 1,2-diacyl-sn-glycero-3-phosphate + CMP + 2 H(+)</text>
        <dbReference type="Rhea" id="RHEA:15221"/>
        <dbReference type="ChEBI" id="CHEBI:15377"/>
        <dbReference type="ChEBI" id="CHEBI:15378"/>
        <dbReference type="ChEBI" id="CHEBI:58332"/>
        <dbReference type="ChEBI" id="CHEBI:58608"/>
        <dbReference type="ChEBI" id="CHEBI:60377"/>
        <dbReference type="EC" id="3.6.1.26"/>
    </reaction>
</comment>